<dbReference type="PANTHER" id="PTHR23430">
    <property type="entry name" value="HISTONE H2A"/>
    <property type="match status" value="1"/>
</dbReference>
<dbReference type="HOGENOM" id="CLU_128899_0_0_1"/>
<dbReference type="STRING" id="578458.D8Q4U8"/>
<comment type="subunit">
    <text evidence="2">The nucleosome is a histone octamer containing two molecules each of H2A, H2B, H3 and H4 assembled in one H3-H4 heterotetramer and two H2A-H2B heterodimers. The octamer wraps approximately 147 bp of DNA.</text>
</comment>
<dbReference type="GO" id="GO:0005634">
    <property type="term" value="C:nucleus"/>
    <property type="evidence" value="ECO:0007669"/>
    <property type="project" value="UniProtKB-SubCell"/>
</dbReference>
<dbReference type="InterPro" id="IPR007125">
    <property type="entry name" value="H2A/H2B/H3"/>
</dbReference>
<sequence length="179" mass="19727">MRHAISHRLSPQPAGGGKQAGRKAENGAIEQGPARAFSGADLPTDSHNVPFCVLVPQRTMPPRFTHRTKKAGLTFDVGQVEQSFQRVVDNEYITEYALVYTTSVLEAITRAIIERAGNIAHEFNHKRLESFHIQLAIRTDAPLNTLVKETYADEPRHEMLPPALPVPSVPKLSESGGEL</sequence>
<dbReference type="Pfam" id="PF00125">
    <property type="entry name" value="Histone"/>
    <property type="match status" value="1"/>
</dbReference>
<name>D8Q4U8_SCHCM</name>
<dbReference type="EMBL" id="GL377306">
    <property type="protein sequence ID" value="EFI97300.1"/>
    <property type="molecule type" value="Genomic_DNA"/>
</dbReference>
<evidence type="ECO:0000256" key="3">
    <source>
        <dbReference type="SAM" id="MobiDB-lite"/>
    </source>
</evidence>
<dbReference type="RefSeq" id="XP_003032203.1">
    <property type="nucleotide sequence ID" value="XM_003032157.1"/>
</dbReference>
<feature type="domain" description="Core Histone H2A/H2B/H3" evidence="4">
    <location>
        <begin position="86"/>
        <end position="138"/>
    </location>
</feature>
<feature type="non-terminal residue" evidence="5">
    <location>
        <position position="179"/>
    </location>
</feature>
<dbReference type="GO" id="GO:0000786">
    <property type="term" value="C:nucleosome"/>
    <property type="evidence" value="ECO:0007669"/>
    <property type="project" value="UniProtKB-KW"/>
</dbReference>
<comment type="similarity">
    <text evidence="1 2">Belongs to the histone H2A family.</text>
</comment>
<gene>
    <name evidence="5" type="ORF">SCHCODRAFT_109003</name>
</gene>
<dbReference type="GO" id="GO:0030527">
    <property type="term" value="F:structural constituent of chromatin"/>
    <property type="evidence" value="ECO:0007669"/>
    <property type="project" value="InterPro"/>
</dbReference>
<dbReference type="PRINTS" id="PR00620">
    <property type="entry name" value="HISTONEH2A"/>
</dbReference>
<comment type="subcellular location">
    <subcellularLocation>
        <location evidence="2">Nucleus</location>
    </subcellularLocation>
</comment>
<dbReference type="KEGG" id="scm:SCHCO_02667920"/>
<protein>
    <recommendedName>
        <fullName evidence="2">Histone H2A</fullName>
    </recommendedName>
</protein>
<evidence type="ECO:0000313" key="6">
    <source>
        <dbReference type="Proteomes" id="UP000007431"/>
    </source>
</evidence>
<proteinExistence type="inferred from homology"/>
<reference evidence="5 6" key="1">
    <citation type="journal article" date="2010" name="Nat. Biotechnol.">
        <title>Genome sequence of the model mushroom Schizophyllum commune.</title>
        <authorList>
            <person name="Ohm R.A."/>
            <person name="de Jong J.F."/>
            <person name="Lugones L.G."/>
            <person name="Aerts A."/>
            <person name="Kothe E."/>
            <person name="Stajich J.E."/>
            <person name="de Vries R.P."/>
            <person name="Record E."/>
            <person name="Levasseur A."/>
            <person name="Baker S.E."/>
            <person name="Bartholomew K.A."/>
            <person name="Coutinho P.M."/>
            <person name="Erdmann S."/>
            <person name="Fowler T.J."/>
            <person name="Gathman A.C."/>
            <person name="Lombard V."/>
            <person name="Henrissat B."/>
            <person name="Knabe N."/>
            <person name="Kuees U."/>
            <person name="Lilly W.W."/>
            <person name="Lindquist E."/>
            <person name="Lucas S."/>
            <person name="Magnuson J.K."/>
            <person name="Piumi F."/>
            <person name="Raudaskoski M."/>
            <person name="Salamov A."/>
            <person name="Schmutz J."/>
            <person name="Schwarze F.W.M.R."/>
            <person name="vanKuyk P.A."/>
            <person name="Horton J.S."/>
            <person name="Grigoriev I.V."/>
            <person name="Woesten H.A.B."/>
        </authorList>
    </citation>
    <scope>NUCLEOTIDE SEQUENCE [LARGE SCALE GENOMIC DNA]</scope>
    <source>
        <strain evidence="6">H4-8 / FGSC 9210</strain>
    </source>
</reference>
<dbReference type="eggNOG" id="KOG1757">
    <property type="taxonomic scope" value="Eukaryota"/>
</dbReference>
<dbReference type="InterPro" id="IPR002119">
    <property type="entry name" value="Histone_H2A"/>
</dbReference>
<dbReference type="OrthoDB" id="3078870at2759"/>
<organism evidence="6">
    <name type="scientific">Schizophyllum commune (strain H4-8 / FGSC 9210)</name>
    <name type="common">Split gill fungus</name>
    <dbReference type="NCBI Taxonomy" id="578458"/>
    <lineage>
        <taxon>Eukaryota</taxon>
        <taxon>Fungi</taxon>
        <taxon>Dikarya</taxon>
        <taxon>Basidiomycota</taxon>
        <taxon>Agaricomycotina</taxon>
        <taxon>Agaricomycetes</taxon>
        <taxon>Agaricomycetidae</taxon>
        <taxon>Agaricales</taxon>
        <taxon>Schizophyllaceae</taxon>
        <taxon>Schizophyllum</taxon>
    </lineage>
</organism>
<evidence type="ECO:0000256" key="2">
    <source>
        <dbReference type="RuleBase" id="RU003767"/>
    </source>
</evidence>
<dbReference type="GO" id="GO:0046982">
    <property type="term" value="F:protein heterodimerization activity"/>
    <property type="evidence" value="ECO:0007669"/>
    <property type="project" value="InterPro"/>
</dbReference>
<accession>D8Q4U8</accession>
<dbReference type="SMART" id="SM00414">
    <property type="entry name" value="H2A"/>
    <property type="match status" value="1"/>
</dbReference>
<dbReference type="InterPro" id="IPR009072">
    <property type="entry name" value="Histone-fold"/>
</dbReference>
<dbReference type="InParanoid" id="D8Q4U8"/>
<evidence type="ECO:0000256" key="1">
    <source>
        <dbReference type="ARBA" id="ARBA00010691"/>
    </source>
</evidence>
<evidence type="ECO:0000313" key="5">
    <source>
        <dbReference type="EMBL" id="EFI97300.1"/>
    </source>
</evidence>
<keyword evidence="6" id="KW-1185">Reference proteome</keyword>
<keyword evidence="2" id="KW-0539">Nucleus</keyword>
<keyword evidence="2" id="KW-0158">Chromosome</keyword>
<evidence type="ECO:0000259" key="4">
    <source>
        <dbReference type="Pfam" id="PF00125"/>
    </source>
</evidence>
<feature type="region of interest" description="Disordered" evidence="3">
    <location>
        <begin position="1"/>
        <end position="26"/>
    </location>
</feature>
<feature type="region of interest" description="Disordered" evidence="3">
    <location>
        <begin position="157"/>
        <end position="179"/>
    </location>
</feature>
<dbReference type="GeneID" id="9589761"/>
<dbReference type="VEuPathDB" id="FungiDB:SCHCODRAFT_02667920"/>
<dbReference type="Proteomes" id="UP000007431">
    <property type="component" value="Unassembled WGS sequence"/>
</dbReference>
<dbReference type="SUPFAM" id="SSF47113">
    <property type="entry name" value="Histone-fold"/>
    <property type="match status" value="1"/>
</dbReference>
<keyword evidence="2" id="KW-0544">Nucleosome core</keyword>
<dbReference type="AlphaFoldDB" id="D8Q4U8"/>
<keyword evidence="2" id="KW-0238">DNA-binding</keyword>
<dbReference type="GO" id="GO:0003677">
    <property type="term" value="F:DNA binding"/>
    <property type="evidence" value="ECO:0007669"/>
    <property type="project" value="UniProtKB-KW"/>
</dbReference>
<dbReference type="Gene3D" id="1.10.20.10">
    <property type="entry name" value="Histone, subunit A"/>
    <property type="match status" value="1"/>
</dbReference>